<feature type="compositionally biased region" description="Acidic residues" evidence="2">
    <location>
        <begin position="363"/>
        <end position="390"/>
    </location>
</feature>
<evidence type="ECO:0000256" key="1">
    <source>
        <dbReference type="PROSITE-ProRule" id="PRU00339"/>
    </source>
</evidence>
<dbReference type="OrthoDB" id="1914839at2759"/>
<organism evidence="3 4">
    <name type="scientific">Arthroderma otae (strain ATCC MYA-4605 / CBS 113480)</name>
    <name type="common">Microsporum canis</name>
    <dbReference type="NCBI Taxonomy" id="554155"/>
    <lineage>
        <taxon>Eukaryota</taxon>
        <taxon>Fungi</taxon>
        <taxon>Dikarya</taxon>
        <taxon>Ascomycota</taxon>
        <taxon>Pezizomycotina</taxon>
        <taxon>Eurotiomycetes</taxon>
        <taxon>Eurotiomycetidae</taxon>
        <taxon>Onygenales</taxon>
        <taxon>Arthrodermataceae</taxon>
        <taxon>Microsporum</taxon>
    </lineage>
</organism>
<dbReference type="GeneID" id="9226847"/>
<dbReference type="Pfam" id="PF13424">
    <property type="entry name" value="TPR_12"/>
    <property type="match status" value="1"/>
</dbReference>
<dbReference type="Gene3D" id="1.25.40.10">
    <property type="entry name" value="Tetratricopeptide repeat domain"/>
    <property type="match status" value="2"/>
</dbReference>
<dbReference type="eggNOG" id="ENOG502QSAH">
    <property type="taxonomic scope" value="Eukaryota"/>
</dbReference>
<dbReference type="CDD" id="cd24142">
    <property type="entry name" value="ACL4-like"/>
    <property type="match status" value="1"/>
</dbReference>
<dbReference type="PROSITE" id="PS50005">
    <property type="entry name" value="TPR"/>
    <property type="match status" value="1"/>
</dbReference>
<dbReference type="InterPro" id="IPR019734">
    <property type="entry name" value="TPR_rpt"/>
</dbReference>
<dbReference type="RefSeq" id="XP_002844311.1">
    <property type="nucleotide sequence ID" value="XM_002844265.1"/>
</dbReference>
<feature type="region of interest" description="Disordered" evidence="2">
    <location>
        <begin position="1"/>
        <end position="34"/>
    </location>
</feature>
<dbReference type="InterPro" id="IPR011990">
    <property type="entry name" value="TPR-like_helical_dom_sf"/>
</dbReference>
<dbReference type="AlphaFoldDB" id="C5FU72"/>
<feature type="region of interest" description="Disordered" evidence="2">
    <location>
        <begin position="356"/>
        <end position="390"/>
    </location>
</feature>
<sequence length="390" mass="43942">MAKTRPSKKQSKKKSKSVLHGTKGMSTRPKEDPQTLFEQATVLLQTGQPDEALPLVERALNSISSDSPKYLIGLNLIGEIYVELGEIDAAREKFLRAVELDPEGEIDETIDGGAEKFLWLAQLSEEGGKDSVRWFERGVGALKRNLQSLEGKDDDIAEEIREGFKKRLAHALCGVVEIYMTDLSWEEDAESRCEALITEALLIAPDSSECLQTLASVRISQLRFDDAKAALSRSLEVWKDEPPESTLIPDFPSRISLSRLLMEVEMENEALQVLERMVFEDDQSIETWYLGGWCLYLIGKKDQKQEETDTEAKEQQTATFLTSRKWLKQALKLCDIVGYEDEKLKEHARELAQELERGLGISGDDEAGEDDVWEDETDSDSDNDQDMADS</sequence>
<keyword evidence="4" id="KW-1185">Reference proteome</keyword>
<accession>C5FU72</accession>
<dbReference type="HOGENOM" id="CLU_040959_2_1_1"/>
<gene>
    <name evidence="3" type="ORF">MCYG_06275</name>
</gene>
<dbReference type="OMA" id="ETYMTDL"/>
<protein>
    <submittedName>
        <fullName evidence="3">TPR domain-containing protein</fullName>
    </submittedName>
</protein>
<dbReference type="STRING" id="554155.C5FU72"/>
<evidence type="ECO:0000313" key="4">
    <source>
        <dbReference type="Proteomes" id="UP000002035"/>
    </source>
</evidence>
<dbReference type="Proteomes" id="UP000002035">
    <property type="component" value="Unassembled WGS sequence"/>
</dbReference>
<dbReference type="SUPFAM" id="SSF48452">
    <property type="entry name" value="TPR-like"/>
    <property type="match status" value="1"/>
</dbReference>
<keyword evidence="1" id="KW-0802">TPR repeat</keyword>
<dbReference type="EMBL" id="DS995706">
    <property type="protein sequence ID" value="EEQ33456.1"/>
    <property type="molecule type" value="Genomic_DNA"/>
</dbReference>
<feature type="compositionally biased region" description="Basic residues" evidence="2">
    <location>
        <begin position="1"/>
        <end position="17"/>
    </location>
</feature>
<proteinExistence type="predicted"/>
<reference evidence="4" key="1">
    <citation type="journal article" date="2012" name="MBio">
        <title>Comparative genome analysis of Trichophyton rubrum and related dermatophytes reveals candidate genes involved in infection.</title>
        <authorList>
            <person name="Martinez D.A."/>
            <person name="Oliver B.G."/>
            <person name="Graeser Y."/>
            <person name="Goldberg J.M."/>
            <person name="Li W."/>
            <person name="Martinez-Rossi N.M."/>
            <person name="Monod M."/>
            <person name="Shelest E."/>
            <person name="Barton R.C."/>
            <person name="Birch E."/>
            <person name="Brakhage A.A."/>
            <person name="Chen Z."/>
            <person name="Gurr S.J."/>
            <person name="Heiman D."/>
            <person name="Heitman J."/>
            <person name="Kosti I."/>
            <person name="Rossi A."/>
            <person name="Saif S."/>
            <person name="Samalova M."/>
            <person name="Saunders C.W."/>
            <person name="Shea T."/>
            <person name="Summerbell R.C."/>
            <person name="Xu J."/>
            <person name="Young S."/>
            <person name="Zeng Q."/>
            <person name="Birren B.W."/>
            <person name="Cuomo C.A."/>
            <person name="White T.C."/>
        </authorList>
    </citation>
    <scope>NUCLEOTIDE SEQUENCE [LARGE SCALE GENOMIC DNA]</scope>
    <source>
        <strain evidence="4">ATCC MYA-4605 / CBS 113480</strain>
    </source>
</reference>
<name>C5FU72_ARTOC</name>
<feature type="repeat" description="TPR" evidence="1">
    <location>
        <begin position="71"/>
        <end position="104"/>
    </location>
</feature>
<evidence type="ECO:0000256" key="2">
    <source>
        <dbReference type="SAM" id="MobiDB-lite"/>
    </source>
</evidence>
<dbReference type="SMART" id="SM00028">
    <property type="entry name" value="TPR"/>
    <property type="match status" value="3"/>
</dbReference>
<evidence type="ECO:0000313" key="3">
    <source>
        <dbReference type="EMBL" id="EEQ33456.1"/>
    </source>
</evidence>
<dbReference type="VEuPathDB" id="FungiDB:MCYG_06275"/>